<proteinExistence type="predicted"/>
<gene>
    <name evidence="1" type="ORF">METZ01_LOCUS155747</name>
</gene>
<reference evidence="1" key="1">
    <citation type="submission" date="2018-05" db="EMBL/GenBank/DDBJ databases">
        <authorList>
            <person name="Lanie J.A."/>
            <person name="Ng W.-L."/>
            <person name="Kazmierczak K.M."/>
            <person name="Andrzejewski T.M."/>
            <person name="Davidsen T.M."/>
            <person name="Wayne K.J."/>
            <person name="Tettelin H."/>
            <person name="Glass J.I."/>
            <person name="Rusch D."/>
            <person name="Podicherti R."/>
            <person name="Tsui H.-C.T."/>
            <person name="Winkler M.E."/>
        </authorList>
    </citation>
    <scope>NUCLEOTIDE SEQUENCE</scope>
</reference>
<dbReference type="AlphaFoldDB" id="A0A382APD2"/>
<evidence type="ECO:0000313" key="1">
    <source>
        <dbReference type="EMBL" id="SVB02893.1"/>
    </source>
</evidence>
<dbReference type="EMBL" id="UINC01026086">
    <property type="protein sequence ID" value="SVB02893.1"/>
    <property type="molecule type" value="Genomic_DNA"/>
</dbReference>
<name>A0A382APD2_9ZZZZ</name>
<organism evidence="1">
    <name type="scientific">marine metagenome</name>
    <dbReference type="NCBI Taxonomy" id="408172"/>
    <lineage>
        <taxon>unclassified sequences</taxon>
        <taxon>metagenomes</taxon>
        <taxon>ecological metagenomes</taxon>
    </lineage>
</organism>
<accession>A0A382APD2</accession>
<feature type="non-terminal residue" evidence="1">
    <location>
        <position position="28"/>
    </location>
</feature>
<sequence length="28" mass="3357">MLTCIPNRIDEKELRLPKKNMQQLKANM</sequence>
<protein>
    <submittedName>
        <fullName evidence="1">Uncharacterized protein</fullName>
    </submittedName>
</protein>